<gene>
    <name evidence="1" type="ORF">FXN61_16740</name>
</gene>
<protein>
    <submittedName>
        <fullName evidence="1">Uncharacterized protein</fullName>
    </submittedName>
</protein>
<accession>A0ABX1FHK8</accession>
<dbReference type="Proteomes" id="UP001515943">
    <property type="component" value="Unassembled WGS sequence"/>
</dbReference>
<proteinExistence type="predicted"/>
<dbReference type="RefSeq" id="WP_167975055.1">
    <property type="nucleotide sequence ID" value="NZ_VSRL01000053.1"/>
</dbReference>
<evidence type="ECO:0000313" key="2">
    <source>
        <dbReference type="Proteomes" id="UP001515943"/>
    </source>
</evidence>
<dbReference type="EMBL" id="VSRL01000053">
    <property type="protein sequence ID" value="NKE58382.1"/>
    <property type="molecule type" value="Genomic_DNA"/>
</dbReference>
<reference evidence="1 2" key="1">
    <citation type="submission" date="2019-08" db="EMBL/GenBank/DDBJ databases">
        <title>Lentzea from Indian Himalayas.</title>
        <authorList>
            <person name="Mandal S."/>
            <person name="Mallick Gupta A."/>
            <person name="Maiti P.K."/>
            <person name="Sarkar J."/>
            <person name="Mandal S."/>
        </authorList>
    </citation>
    <scope>NUCLEOTIDE SEQUENCE [LARGE SCALE GENOMIC DNA]</scope>
    <source>
        <strain evidence="1 2">PSKA42</strain>
    </source>
</reference>
<evidence type="ECO:0000313" key="1">
    <source>
        <dbReference type="EMBL" id="NKE58382.1"/>
    </source>
</evidence>
<organism evidence="1 2">
    <name type="scientific">Lentzea indica</name>
    <dbReference type="NCBI Taxonomy" id="2604800"/>
    <lineage>
        <taxon>Bacteria</taxon>
        <taxon>Bacillati</taxon>
        <taxon>Actinomycetota</taxon>
        <taxon>Actinomycetes</taxon>
        <taxon>Pseudonocardiales</taxon>
        <taxon>Pseudonocardiaceae</taxon>
        <taxon>Lentzea</taxon>
    </lineage>
</organism>
<comment type="caution">
    <text evidence="1">The sequence shown here is derived from an EMBL/GenBank/DDBJ whole genome shotgun (WGS) entry which is preliminary data.</text>
</comment>
<sequence length="80" mass="8826">MGFLDRFRRKIAAQGHPTTAASITPAPMATRRWSGASVWVPHGTTVQIGRYSVQDGMIYVGQVPEQLWGTDQMPESIDPL</sequence>
<keyword evidence="2" id="KW-1185">Reference proteome</keyword>
<name>A0ABX1FHK8_9PSEU</name>